<accession>A0ABQ3JZY5</accession>
<evidence type="ECO:0000256" key="1">
    <source>
        <dbReference type="SAM" id="MobiDB-lite"/>
    </source>
</evidence>
<keyword evidence="3" id="KW-1185">Reference proteome</keyword>
<dbReference type="EMBL" id="BNAW01000002">
    <property type="protein sequence ID" value="GHF93844.1"/>
    <property type="molecule type" value="Genomic_DNA"/>
</dbReference>
<feature type="compositionally biased region" description="Gly residues" evidence="1">
    <location>
        <begin position="12"/>
        <end position="21"/>
    </location>
</feature>
<sequence>MQRPRWATGAALPGGCGGAKGGPPAPGVQFTGEHRQFRGVHGVPGSRYPHVPETGTAAGSPWRESAAVVRGAAKTGQ</sequence>
<name>A0ABQ3JZY5_9PSEU</name>
<feature type="region of interest" description="Disordered" evidence="1">
    <location>
        <begin position="1"/>
        <end position="77"/>
    </location>
</feature>
<evidence type="ECO:0000313" key="2">
    <source>
        <dbReference type="EMBL" id="GHF93844.1"/>
    </source>
</evidence>
<organism evidence="2 3">
    <name type="scientific">Amycolatopsis bullii</name>
    <dbReference type="NCBI Taxonomy" id="941987"/>
    <lineage>
        <taxon>Bacteria</taxon>
        <taxon>Bacillati</taxon>
        <taxon>Actinomycetota</taxon>
        <taxon>Actinomycetes</taxon>
        <taxon>Pseudonocardiales</taxon>
        <taxon>Pseudonocardiaceae</taxon>
        <taxon>Amycolatopsis</taxon>
    </lineage>
</organism>
<proteinExistence type="predicted"/>
<comment type="caution">
    <text evidence="2">The sequence shown here is derived from an EMBL/GenBank/DDBJ whole genome shotgun (WGS) entry which is preliminary data.</text>
</comment>
<evidence type="ECO:0000313" key="3">
    <source>
        <dbReference type="Proteomes" id="UP000649955"/>
    </source>
</evidence>
<protein>
    <submittedName>
        <fullName evidence="2">Uncharacterized protein</fullName>
    </submittedName>
</protein>
<dbReference type="Proteomes" id="UP000649955">
    <property type="component" value="Unassembled WGS sequence"/>
</dbReference>
<gene>
    <name evidence="2" type="ORF">GCM10017567_05310</name>
</gene>
<reference evidence="3" key="1">
    <citation type="journal article" date="2019" name="Int. J. Syst. Evol. Microbiol.">
        <title>The Global Catalogue of Microorganisms (GCM) 10K type strain sequencing project: providing services to taxonomists for standard genome sequencing and annotation.</title>
        <authorList>
            <consortium name="The Broad Institute Genomics Platform"/>
            <consortium name="The Broad Institute Genome Sequencing Center for Infectious Disease"/>
            <person name="Wu L."/>
            <person name="Ma J."/>
        </authorList>
    </citation>
    <scope>NUCLEOTIDE SEQUENCE [LARGE SCALE GENOMIC DNA]</scope>
    <source>
        <strain evidence="3">CGMCC 4.7680</strain>
    </source>
</reference>